<proteinExistence type="predicted"/>
<name>A0A061QZP5_9CHLO</name>
<accession>A0A061QZP5</accession>
<reference evidence="1" key="1">
    <citation type="submission" date="2014-05" db="EMBL/GenBank/DDBJ databases">
        <title>The transcriptome of the halophilic microalga Tetraselmis sp. GSL018 isolated from the Great Salt Lake, Utah.</title>
        <authorList>
            <person name="Jinkerson R.E."/>
            <person name="D'Adamo S."/>
            <person name="Posewitz M.C."/>
        </authorList>
    </citation>
    <scope>NUCLEOTIDE SEQUENCE</scope>
    <source>
        <strain evidence="1">GSL018</strain>
    </source>
</reference>
<gene>
    <name evidence="1" type="ORF">TSPGSL018_19421</name>
</gene>
<protein>
    <submittedName>
        <fullName evidence="1">Uncharacterized protein</fullName>
    </submittedName>
</protein>
<organism evidence="1">
    <name type="scientific">Tetraselmis sp. GSL018</name>
    <dbReference type="NCBI Taxonomy" id="582737"/>
    <lineage>
        <taxon>Eukaryota</taxon>
        <taxon>Viridiplantae</taxon>
        <taxon>Chlorophyta</taxon>
        <taxon>core chlorophytes</taxon>
        <taxon>Chlorodendrophyceae</taxon>
        <taxon>Chlorodendrales</taxon>
        <taxon>Chlorodendraceae</taxon>
        <taxon>Tetraselmis</taxon>
    </lineage>
</organism>
<feature type="non-terminal residue" evidence="1">
    <location>
        <position position="1"/>
    </location>
</feature>
<dbReference type="EMBL" id="GBEZ01022926">
    <property type="protein sequence ID" value="JAC63935.1"/>
    <property type="molecule type" value="Transcribed_RNA"/>
</dbReference>
<sequence length="65" mass="6934">ARPLSLPTALAPQARKQTPGCGAAPALKLPFAALPRFPLQRRPCPSCIVLMLSPHLFQPPSPILL</sequence>
<dbReference type="AlphaFoldDB" id="A0A061QZP5"/>
<evidence type="ECO:0000313" key="1">
    <source>
        <dbReference type="EMBL" id="JAC63935.1"/>
    </source>
</evidence>